<dbReference type="Pfam" id="PF00941">
    <property type="entry name" value="FAD_binding_5"/>
    <property type="match status" value="1"/>
</dbReference>
<dbReference type="RefSeq" id="WP_083051765.1">
    <property type="nucleotide sequence ID" value="NZ_MWQY01000016.1"/>
</dbReference>
<dbReference type="GO" id="GO:0016491">
    <property type="term" value="F:oxidoreductase activity"/>
    <property type="evidence" value="ECO:0007669"/>
    <property type="project" value="InterPro"/>
</dbReference>
<dbReference type="InterPro" id="IPR051312">
    <property type="entry name" value="Diverse_Substr_Oxidored"/>
</dbReference>
<dbReference type="PANTHER" id="PTHR42659:SF9">
    <property type="entry name" value="XANTHINE DEHYDROGENASE FAD-BINDING SUBUNIT XDHB-RELATED"/>
    <property type="match status" value="1"/>
</dbReference>
<name>A0A1Y1RWV0_9SPIO</name>
<proteinExistence type="predicted"/>
<dbReference type="PANTHER" id="PTHR42659">
    <property type="entry name" value="XANTHINE DEHYDROGENASE SUBUNIT C-RELATED"/>
    <property type="match status" value="1"/>
</dbReference>
<organism evidence="2 3">
    <name type="scientific">Marispirochaeta aestuarii</name>
    <dbReference type="NCBI Taxonomy" id="1963862"/>
    <lineage>
        <taxon>Bacteria</taxon>
        <taxon>Pseudomonadati</taxon>
        <taxon>Spirochaetota</taxon>
        <taxon>Spirochaetia</taxon>
        <taxon>Spirochaetales</taxon>
        <taxon>Spirochaetaceae</taxon>
        <taxon>Marispirochaeta</taxon>
    </lineage>
</organism>
<keyword evidence="3" id="KW-1185">Reference proteome</keyword>
<dbReference type="InterPro" id="IPR036683">
    <property type="entry name" value="CO_DH_flav_C_dom_sf"/>
</dbReference>
<accession>A0A1Y1RWV0</accession>
<dbReference type="PROSITE" id="PS51387">
    <property type="entry name" value="FAD_PCMH"/>
    <property type="match status" value="1"/>
</dbReference>
<dbReference type="EMBL" id="MWQY01000016">
    <property type="protein sequence ID" value="ORC34015.1"/>
    <property type="molecule type" value="Genomic_DNA"/>
</dbReference>
<dbReference type="InterPro" id="IPR036318">
    <property type="entry name" value="FAD-bd_PCMH-like_sf"/>
</dbReference>
<dbReference type="Pfam" id="PF03450">
    <property type="entry name" value="CO_deh_flav_C"/>
    <property type="match status" value="1"/>
</dbReference>
<evidence type="ECO:0000259" key="1">
    <source>
        <dbReference type="PROSITE" id="PS51387"/>
    </source>
</evidence>
<dbReference type="GO" id="GO:0071949">
    <property type="term" value="F:FAD binding"/>
    <property type="evidence" value="ECO:0007669"/>
    <property type="project" value="InterPro"/>
</dbReference>
<dbReference type="SMART" id="SM01092">
    <property type="entry name" value="CO_deh_flav_C"/>
    <property type="match status" value="1"/>
</dbReference>
<gene>
    <name evidence="2" type="ORF">B4O97_14095</name>
</gene>
<reference evidence="2 3" key="1">
    <citation type="submission" date="2017-03" db="EMBL/GenBank/DDBJ databases">
        <title>Draft Genome sequence of Marispirochaeta sp. strain JC444.</title>
        <authorList>
            <person name="Shivani Y."/>
            <person name="Subhash Y."/>
            <person name="Sasikala C."/>
            <person name="Ramana C."/>
        </authorList>
    </citation>
    <scope>NUCLEOTIDE SEQUENCE [LARGE SCALE GENOMIC DNA]</scope>
    <source>
        <strain evidence="2 3">JC444</strain>
    </source>
</reference>
<dbReference type="SUPFAM" id="SSF55447">
    <property type="entry name" value="CO dehydrogenase flavoprotein C-terminal domain-like"/>
    <property type="match status" value="1"/>
</dbReference>
<dbReference type="InterPro" id="IPR016166">
    <property type="entry name" value="FAD-bd_PCMH"/>
</dbReference>
<evidence type="ECO:0000313" key="3">
    <source>
        <dbReference type="Proteomes" id="UP000192343"/>
    </source>
</evidence>
<dbReference type="InterPro" id="IPR002346">
    <property type="entry name" value="Mopterin_DH_FAD-bd"/>
</dbReference>
<dbReference type="AlphaFoldDB" id="A0A1Y1RWV0"/>
<dbReference type="Proteomes" id="UP000192343">
    <property type="component" value="Unassembled WGS sequence"/>
</dbReference>
<feature type="domain" description="FAD-binding PCMH-type" evidence="1">
    <location>
        <begin position="1"/>
        <end position="158"/>
    </location>
</feature>
<protein>
    <recommendedName>
        <fullName evidence="1">FAD-binding PCMH-type domain-containing protein</fullName>
    </recommendedName>
</protein>
<dbReference type="Gene3D" id="3.30.465.10">
    <property type="match status" value="1"/>
</dbReference>
<dbReference type="SUPFAM" id="SSF56176">
    <property type="entry name" value="FAD-binding/transporter-associated domain-like"/>
    <property type="match status" value="1"/>
</dbReference>
<dbReference type="OrthoDB" id="9774454at2"/>
<sequence>MMQDYKLASSIEEAVELNKAGYVFLAGGTQVNRSPFLKHGHRPEKVVSISGLDLSGISREGNEFLIGAGATLQDIADSHLIPDVLRRAAGFIPNRSVRNIATIGGNVGAKRPDSYLIPTLMALGAVAETVAGPVSVNEYVDGDNETLIIRFRIPPLEGACRAIKESRSHQALPVVSAAAWMRAEGGAVKEAVVAAGCVAPRTMRLREIEEGIVSGKLLESGQALEVAVAGAIHPEEDILGSREYKTYINSVLIADLVRGLAEEVLK</sequence>
<dbReference type="Gene3D" id="3.30.390.50">
    <property type="entry name" value="CO dehydrogenase flavoprotein, C-terminal domain"/>
    <property type="match status" value="1"/>
</dbReference>
<dbReference type="InterPro" id="IPR016169">
    <property type="entry name" value="FAD-bd_PCMH_sub2"/>
</dbReference>
<dbReference type="STRING" id="1963862.B4O97_14095"/>
<dbReference type="InterPro" id="IPR005107">
    <property type="entry name" value="CO_DH_flav_C"/>
</dbReference>
<evidence type="ECO:0000313" key="2">
    <source>
        <dbReference type="EMBL" id="ORC34015.1"/>
    </source>
</evidence>
<comment type="caution">
    <text evidence="2">The sequence shown here is derived from an EMBL/GenBank/DDBJ whole genome shotgun (WGS) entry which is preliminary data.</text>
</comment>